<feature type="domain" description="BTB" evidence="3">
    <location>
        <begin position="24"/>
        <end position="80"/>
    </location>
</feature>
<evidence type="ECO:0000256" key="1">
    <source>
        <dbReference type="ARBA" id="ARBA00022441"/>
    </source>
</evidence>
<dbReference type="Proteomes" id="UP000437017">
    <property type="component" value="Unassembled WGS sequence"/>
</dbReference>
<gene>
    <name evidence="4" type="ORF">E2I00_013532</name>
</gene>
<name>A0A6A1QH26_BALPH</name>
<dbReference type="GO" id="GO:0014728">
    <property type="term" value="P:regulation of the force of skeletal muscle contraction"/>
    <property type="evidence" value="ECO:0007669"/>
    <property type="project" value="TreeGrafter"/>
</dbReference>
<dbReference type="PANTHER" id="PTHR46375:SF3">
    <property type="entry name" value="KELCH REPEAT AND BTB DOMAIN-CONTAINING PROTEIN 13"/>
    <property type="match status" value="1"/>
</dbReference>
<dbReference type="Gene3D" id="2.120.10.80">
    <property type="entry name" value="Kelch-type beta propeller"/>
    <property type="match status" value="1"/>
</dbReference>
<proteinExistence type="predicted"/>
<reference evidence="4 5" key="1">
    <citation type="journal article" date="2019" name="PLoS ONE">
        <title>Genomic analyses reveal an absence of contemporary introgressive admixture between fin whales and blue whales, despite known hybrids.</title>
        <authorList>
            <person name="Westbury M.V."/>
            <person name="Petersen B."/>
            <person name="Lorenzen E.D."/>
        </authorList>
    </citation>
    <scope>NUCLEOTIDE SEQUENCE [LARGE SCALE GENOMIC DNA]</scope>
    <source>
        <strain evidence="4">FinWhale-01</strain>
    </source>
</reference>
<dbReference type="PROSITE" id="PS50097">
    <property type="entry name" value="BTB"/>
    <property type="match status" value="1"/>
</dbReference>
<evidence type="ECO:0000256" key="2">
    <source>
        <dbReference type="ARBA" id="ARBA00022737"/>
    </source>
</evidence>
<dbReference type="GO" id="GO:0090076">
    <property type="term" value="P:relaxation of skeletal muscle"/>
    <property type="evidence" value="ECO:0007669"/>
    <property type="project" value="TreeGrafter"/>
</dbReference>
<evidence type="ECO:0000313" key="5">
    <source>
        <dbReference type="Proteomes" id="UP000437017"/>
    </source>
</evidence>
<evidence type="ECO:0000313" key="4">
    <source>
        <dbReference type="EMBL" id="KAB0407180.1"/>
    </source>
</evidence>
<protein>
    <recommendedName>
        <fullName evidence="3">BTB domain-containing protein</fullName>
    </recommendedName>
</protein>
<keyword evidence="2" id="KW-0677">Repeat</keyword>
<dbReference type="InterPro" id="IPR052392">
    <property type="entry name" value="Kelch-BTB_domain-containing"/>
</dbReference>
<dbReference type="InterPro" id="IPR015915">
    <property type="entry name" value="Kelch-typ_b-propeller"/>
</dbReference>
<evidence type="ECO:0000259" key="3">
    <source>
        <dbReference type="PROSITE" id="PS50097"/>
    </source>
</evidence>
<dbReference type="EMBL" id="SGJD01000080">
    <property type="protein sequence ID" value="KAB0407180.1"/>
    <property type="molecule type" value="Genomic_DNA"/>
</dbReference>
<dbReference type="SUPFAM" id="SSF54695">
    <property type="entry name" value="POZ domain"/>
    <property type="match status" value="1"/>
</dbReference>
<dbReference type="AlphaFoldDB" id="A0A6A1QH26"/>
<comment type="caution">
    <text evidence="4">The sequence shown here is derived from an EMBL/GenBank/DDBJ whole genome shotgun (WGS) entry which is preliminary data.</text>
</comment>
<dbReference type="OrthoDB" id="45365at2759"/>
<dbReference type="InterPro" id="IPR000210">
    <property type="entry name" value="BTB/POZ_dom"/>
</dbReference>
<keyword evidence="5" id="KW-1185">Reference proteome</keyword>
<dbReference type="SUPFAM" id="SSF117281">
    <property type="entry name" value="Kelch motif"/>
    <property type="match status" value="1"/>
</dbReference>
<sequence length="264" mass="29283">MSRTIFSQEDIYIPRVRFCRYGGAPESVWVGSQLFQADRALLVEHSGFFRGLFRSGMREARAAEVRLGALSPDGFRTTLREVVELGFCYDPDGGTWREFPSPRQPRYDMALAGFDGHLYAIGGDRHHDRGGVHDAWLPVAELRHPQSYGHCMVAHRDSLYVVRNGPKDDFLHCAIDCLNLATGQWTALPGQFVNSKGALFTAVVRGNTVYTVNRVFTLLYAIEGGTWRLLREKAGFPRSGSLRTVLLRLPPGAGGQVASTTPAL</sequence>
<accession>A0A6A1QH26</accession>
<organism evidence="4 5">
    <name type="scientific">Balaenoptera physalus</name>
    <name type="common">Fin whale</name>
    <name type="synonym">Balaena physalus</name>
    <dbReference type="NCBI Taxonomy" id="9770"/>
    <lineage>
        <taxon>Eukaryota</taxon>
        <taxon>Metazoa</taxon>
        <taxon>Chordata</taxon>
        <taxon>Craniata</taxon>
        <taxon>Vertebrata</taxon>
        <taxon>Euteleostomi</taxon>
        <taxon>Mammalia</taxon>
        <taxon>Eutheria</taxon>
        <taxon>Laurasiatheria</taxon>
        <taxon>Artiodactyla</taxon>
        <taxon>Whippomorpha</taxon>
        <taxon>Cetacea</taxon>
        <taxon>Mysticeti</taxon>
        <taxon>Balaenopteridae</taxon>
        <taxon>Balaenoptera</taxon>
    </lineage>
</organism>
<dbReference type="InterPro" id="IPR011333">
    <property type="entry name" value="SKP1/BTB/POZ_sf"/>
</dbReference>
<dbReference type="Pfam" id="PF00651">
    <property type="entry name" value="BTB"/>
    <property type="match status" value="1"/>
</dbReference>
<dbReference type="PANTHER" id="PTHR46375">
    <property type="entry name" value="KELCH REPEAT AND BTB DOMAIN-CONTAINING PROTEIN 13-RELATED"/>
    <property type="match status" value="1"/>
</dbReference>
<keyword evidence="1" id="KW-0880">Kelch repeat</keyword>